<dbReference type="InterPro" id="IPR010730">
    <property type="entry name" value="HET"/>
</dbReference>
<accession>A0AAJ0CZN0</accession>
<dbReference type="InterPro" id="IPR052895">
    <property type="entry name" value="HetReg/Transcr_Mod"/>
</dbReference>
<feature type="domain" description="Heterokaryon incompatibility" evidence="1">
    <location>
        <begin position="48"/>
        <end position="223"/>
    </location>
</feature>
<evidence type="ECO:0000313" key="3">
    <source>
        <dbReference type="Proteomes" id="UP001251528"/>
    </source>
</evidence>
<dbReference type="AlphaFoldDB" id="A0AAJ0CZN0"/>
<dbReference type="Pfam" id="PF06985">
    <property type="entry name" value="HET"/>
    <property type="match status" value="1"/>
</dbReference>
<dbReference type="Proteomes" id="UP001251528">
    <property type="component" value="Unassembled WGS sequence"/>
</dbReference>
<reference evidence="2" key="1">
    <citation type="submission" date="2023-06" db="EMBL/GenBank/DDBJ databases">
        <title>Conoideocrella luteorostrata (Hypocreales: Clavicipitaceae), a potential biocontrol fungus for elongate hemlock scale in United States Christmas tree production areas.</title>
        <authorList>
            <person name="Barrett H."/>
            <person name="Lovett B."/>
            <person name="Macias A.M."/>
            <person name="Stajich J.E."/>
            <person name="Kasson M.T."/>
        </authorList>
    </citation>
    <scope>NUCLEOTIDE SEQUENCE</scope>
    <source>
        <strain evidence="2">ARSEF 14590</strain>
    </source>
</reference>
<comment type="caution">
    <text evidence="2">The sequence shown here is derived from an EMBL/GenBank/DDBJ whole genome shotgun (WGS) entry which is preliminary data.</text>
</comment>
<evidence type="ECO:0000259" key="1">
    <source>
        <dbReference type="Pfam" id="PF06985"/>
    </source>
</evidence>
<proteinExistence type="predicted"/>
<gene>
    <name evidence="2" type="ORF">QQS21_000128</name>
</gene>
<organism evidence="2 3">
    <name type="scientific">Conoideocrella luteorostrata</name>
    <dbReference type="NCBI Taxonomy" id="1105319"/>
    <lineage>
        <taxon>Eukaryota</taxon>
        <taxon>Fungi</taxon>
        <taxon>Dikarya</taxon>
        <taxon>Ascomycota</taxon>
        <taxon>Pezizomycotina</taxon>
        <taxon>Sordariomycetes</taxon>
        <taxon>Hypocreomycetidae</taxon>
        <taxon>Hypocreales</taxon>
        <taxon>Clavicipitaceae</taxon>
        <taxon>Conoideocrella</taxon>
    </lineage>
</organism>
<name>A0AAJ0CZN0_9HYPO</name>
<protein>
    <recommendedName>
        <fullName evidence="1">Heterokaryon incompatibility domain-containing protein</fullName>
    </recommendedName>
</protein>
<dbReference type="PANTHER" id="PTHR24148">
    <property type="entry name" value="ANKYRIN REPEAT DOMAIN-CONTAINING PROTEIN 39 HOMOLOG-RELATED"/>
    <property type="match status" value="1"/>
</dbReference>
<dbReference type="PANTHER" id="PTHR24148:SF64">
    <property type="entry name" value="HETEROKARYON INCOMPATIBILITY DOMAIN-CONTAINING PROTEIN"/>
    <property type="match status" value="1"/>
</dbReference>
<keyword evidence="3" id="KW-1185">Reference proteome</keyword>
<dbReference type="EMBL" id="JASWJB010000001">
    <property type="protein sequence ID" value="KAK2617034.1"/>
    <property type="molecule type" value="Genomic_DNA"/>
</dbReference>
<evidence type="ECO:0000313" key="2">
    <source>
        <dbReference type="EMBL" id="KAK2617034.1"/>
    </source>
</evidence>
<sequence>MASNLKYNYAPLSSDRSIRLLRLMPGSPSSPLVCYLDEASLDDPELEYKALSYVWGDEYPQLALWIEGIGRQGLLIRSNLDAALRQLRKNILSCCDPLCFCQNQLFSDQGTVHDQFTFPVYLWIDAICINQGSTEERARQIPFMCEIYKKAHTVVAWLGEEDDYTVPAIQLLLGLSNLWDWWSDDAKVAMRHLTHNEKFKNFWIALGHFFARCWWTRVWIIQEIVLSRNTFFICGRWCTTWDRISKATPVLMDDSADELSEATTLTGKFLYLHVARRGIGLLKFVKIIKMALDNPETWCPSPEKDVLSTLLLAGRRYNATDPRDKVYGILGLLSEFGVNPQLSVSYDRSVCDVYMSAAELMYKQQGNLDFLSLVEVNRSIDKKRKFNLPSWAPDYTVPTNYLSIFGDMRYAPKWVNEAKVSRQLFGAFAFTGNLEGCCIFNLGSKTIKVAGFEVDIIQRIETRLIDLQPNFRANHAVKYGRRLCWHPPNKTEESKLEEIWGGFLDHEHAHTRAWGQVENVAAECGPVPCCRPKCFQTATLQLCGVTDAYLCVNDRVCGLLGLKVPCILRLQENSWHFVGLCNIYQLDIMQGGLMEDVKTGKFSLREFDIA</sequence>